<keyword evidence="11" id="KW-1015">Disulfide bond</keyword>
<dbReference type="Gene3D" id="3.40.462.20">
    <property type="match status" value="2"/>
</dbReference>
<dbReference type="SUPFAM" id="SSF56176">
    <property type="entry name" value="FAD-binding/transporter-associated domain-like"/>
    <property type="match status" value="2"/>
</dbReference>
<keyword evidence="4" id="KW-0134">Cell wall</keyword>
<evidence type="ECO:0000256" key="10">
    <source>
        <dbReference type="ARBA" id="ARBA00023002"/>
    </source>
</evidence>
<dbReference type="Pfam" id="PF01565">
    <property type="entry name" value="FAD_binding_4"/>
    <property type="match status" value="2"/>
</dbReference>
<feature type="chain" id="PRO_5042951027" description="FAD-binding PCMH-type domain-containing protein" evidence="13">
    <location>
        <begin position="27"/>
        <end position="747"/>
    </location>
</feature>
<comment type="cofactor">
    <cofactor evidence="1">
        <name>FAD</name>
        <dbReference type="ChEBI" id="CHEBI:57692"/>
    </cofactor>
</comment>
<dbReference type="InterPro" id="IPR006094">
    <property type="entry name" value="Oxid_FAD_bind_N"/>
</dbReference>
<keyword evidence="6" id="KW-0285">Flavoprotein</keyword>
<keyword evidence="8" id="KW-0547">Nucleotide-binding</keyword>
<evidence type="ECO:0000313" key="15">
    <source>
        <dbReference type="EMBL" id="KAK9213941.1"/>
    </source>
</evidence>
<reference evidence="15 16" key="1">
    <citation type="submission" date="2024-05" db="EMBL/GenBank/DDBJ databases">
        <title>Haplotype-resolved chromosome-level genome assembly of Huyou (Citrus changshanensis).</title>
        <authorList>
            <person name="Miao C."/>
            <person name="Chen W."/>
            <person name="Wu Y."/>
            <person name="Wang L."/>
            <person name="Zhao S."/>
            <person name="Grierson D."/>
            <person name="Xu C."/>
            <person name="Chen K."/>
        </authorList>
    </citation>
    <scope>NUCLEOTIDE SEQUENCE [LARGE SCALE GENOMIC DNA]</scope>
    <source>
        <strain evidence="15">01-14</strain>
        <tissue evidence="15">Leaf</tissue>
    </source>
</reference>
<keyword evidence="9" id="KW-0274">FAD</keyword>
<dbReference type="GO" id="GO:0016491">
    <property type="term" value="F:oxidoreductase activity"/>
    <property type="evidence" value="ECO:0007669"/>
    <property type="project" value="UniProtKB-KW"/>
</dbReference>
<dbReference type="PANTHER" id="PTHR32448">
    <property type="entry name" value="OS08G0158400 PROTEIN"/>
    <property type="match status" value="1"/>
</dbReference>
<dbReference type="AlphaFoldDB" id="A0AAP0MI92"/>
<feature type="signal peptide" evidence="13">
    <location>
        <begin position="1"/>
        <end position="26"/>
    </location>
</feature>
<sequence length="747" mass="82442">MKSPCSSVIPLVFVLLLSYNSWVSYANVHATSSKPADHHDENLFLDCLRSDNSCISQVIYTKYSPSYSSVLSSSTQNLRFSTPNTPKPQVIITPLDVSQVQAAIKCSKKHGLQIRVRSGGHDFEGLSYVSHVPFVVIDLINLSKISVDAKQKTAWVQSGATLGQLYYRIAEKSKNLGFPAGVCPTVGVGGHFSGGGYGIMLRKFGLAADNIVDAHLIDAHGRLLDRKSMGEDLFWAIRGGGGASFGVVVAWKLRLVTVPSTVTRFTITRTLEQNATKIVHKWQYVANNLHEDLVIEVGLIKMNSSMVAVFSSLFLGGVDRLLPLMEESFPELGLRKDDCTEMSWIESVHNLAGFDKGQSLDLLLDRNARSNGLVVKSTTKSPFKAKADYVKQPIPENAFEGIYDKFYEEEGETAFIVLVPYGGKMSEISESETPFPHRAGNLYKIFYGVSWGGDGISQRHIDWIRSLYSYMTPYVSKNPREAYVNYRDLDIGINNPGYTSIEQASIWGNKYFKNNFKRKIECGQSGATLGQLYYRIAERSKNLGFPAGVCPTVGVGGHFSGGGYGFMMGKFGLAADHVVDAHLIDAEGRLLDRKSMGEDLFWSIRGGGGASFGVVVAWKVRLVTVPSTVTLFTVIRNMKQNATKIVNEWQYIANKLHEGLFIDVVLIRANSTMVAAFSSLFLGGIDRLLPLMQESFPELGLKKEDCTEMNWIESAHSLAGFQKEEPLHLLLDRNSSSSKGVFKAKSD</sequence>
<keyword evidence="16" id="KW-1185">Reference proteome</keyword>
<dbReference type="FunFam" id="3.30.43.10:FF:000004">
    <property type="entry name" value="Berberine bridge enzyme-like 15"/>
    <property type="match status" value="1"/>
</dbReference>
<evidence type="ECO:0000256" key="8">
    <source>
        <dbReference type="ARBA" id="ARBA00022741"/>
    </source>
</evidence>
<evidence type="ECO:0000256" key="4">
    <source>
        <dbReference type="ARBA" id="ARBA00022512"/>
    </source>
</evidence>
<keyword evidence="12" id="KW-0325">Glycoprotein</keyword>
<keyword evidence="10" id="KW-0560">Oxidoreductase</keyword>
<feature type="domain" description="FAD-binding PCMH-type" evidence="14">
    <location>
        <begin position="84"/>
        <end position="258"/>
    </location>
</feature>
<proteinExistence type="inferred from homology"/>
<evidence type="ECO:0000256" key="2">
    <source>
        <dbReference type="ARBA" id="ARBA00004191"/>
    </source>
</evidence>
<dbReference type="PROSITE" id="PS51387">
    <property type="entry name" value="FAD_PCMH"/>
    <property type="match status" value="2"/>
</dbReference>
<comment type="subcellular location">
    <subcellularLocation>
        <location evidence="2">Secreted</location>
        <location evidence="2">Cell wall</location>
    </subcellularLocation>
</comment>
<organism evidence="15 16">
    <name type="scientific">Citrus x changshan-huyou</name>
    <dbReference type="NCBI Taxonomy" id="2935761"/>
    <lineage>
        <taxon>Eukaryota</taxon>
        <taxon>Viridiplantae</taxon>
        <taxon>Streptophyta</taxon>
        <taxon>Embryophyta</taxon>
        <taxon>Tracheophyta</taxon>
        <taxon>Spermatophyta</taxon>
        <taxon>Magnoliopsida</taxon>
        <taxon>eudicotyledons</taxon>
        <taxon>Gunneridae</taxon>
        <taxon>Pentapetalae</taxon>
        <taxon>rosids</taxon>
        <taxon>malvids</taxon>
        <taxon>Sapindales</taxon>
        <taxon>Rutaceae</taxon>
        <taxon>Aurantioideae</taxon>
        <taxon>Citrus</taxon>
    </lineage>
</organism>
<dbReference type="Proteomes" id="UP001428341">
    <property type="component" value="Unassembled WGS sequence"/>
</dbReference>
<evidence type="ECO:0000259" key="14">
    <source>
        <dbReference type="PROSITE" id="PS51387"/>
    </source>
</evidence>
<dbReference type="GO" id="GO:0071949">
    <property type="term" value="F:FAD binding"/>
    <property type="evidence" value="ECO:0007669"/>
    <property type="project" value="InterPro"/>
</dbReference>
<keyword evidence="5" id="KW-0964">Secreted</keyword>
<dbReference type="InterPro" id="IPR012951">
    <property type="entry name" value="BBE"/>
</dbReference>
<comment type="caution">
    <text evidence="15">The sequence shown here is derived from an EMBL/GenBank/DDBJ whole genome shotgun (WGS) entry which is preliminary data.</text>
</comment>
<protein>
    <recommendedName>
        <fullName evidence="14">FAD-binding PCMH-type domain-containing protein</fullName>
    </recommendedName>
</protein>
<evidence type="ECO:0000256" key="7">
    <source>
        <dbReference type="ARBA" id="ARBA00022729"/>
    </source>
</evidence>
<evidence type="ECO:0000313" key="16">
    <source>
        <dbReference type="Proteomes" id="UP001428341"/>
    </source>
</evidence>
<dbReference type="InterPro" id="IPR016167">
    <property type="entry name" value="FAD-bd_PCMH_sub1"/>
</dbReference>
<dbReference type="InterPro" id="IPR036318">
    <property type="entry name" value="FAD-bd_PCMH-like_sf"/>
</dbReference>
<evidence type="ECO:0000256" key="6">
    <source>
        <dbReference type="ARBA" id="ARBA00022630"/>
    </source>
</evidence>
<evidence type="ECO:0000256" key="5">
    <source>
        <dbReference type="ARBA" id="ARBA00022525"/>
    </source>
</evidence>
<evidence type="ECO:0000256" key="3">
    <source>
        <dbReference type="ARBA" id="ARBA00005466"/>
    </source>
</evidence>
<keyword evidence="7 13" id="KW-0732">Signal</keyword>
<dbReference type="InterPro" id="IPR016166">
    <property type="entry name" value="FAD-bd_PCMH"/>
</dbReference>
<evidence type="ECO:0000256" key="1">
    <source>
        <dbReference type="ARBA" id="ARBA00001974"/>
    </source>
</evidence>
<dbReference type="Gene3D" id="3.30.465.10">
    <property type="match status" value="2"/>
</dbReference>
<evidence type="ECO:0000256" key="13">
    <source>
        <dbReference type="SAM" id="SignalP"/>
    </source>
</evidence>
<evidence type="ECO:0000256" key="12">
    <source>
        <dbReference type="ARBA" id="ARBA00023180"/>
    </source>
</evidence>
<evidence type="ECO:0000256" key="11">
    <source>
        <dbReference type="ARBA" id="ARBA00023157"/>
    </source>
</evidence>
<accession>A0AAP0MI92</accession>
<dbReference type="Gene3D" id="3.30.43.10">
    <property type="entry name" value="Uridine Diphospho-n-acetylenolpyruvylglucosamine Reductase, domain 2"/>
    <property type="match status" value="1"/>
</dbReference>
<dbReference type="Pfam" id="PF08031">
    <property type="entry name" value="BBE"/>
    <property type="match status" value="1"/>
</dbReference>
<gene>
    <name evidence="15" type="ORF">WN944_005927</name>
</gene>
<dbReference type="InterPro" id="IPR016169">
    <property type="entry name" value="FAD-bd_PCMH_sub2"/>
</dbReference>
<name>A0AAP0MI92_9ROSI</name>
<evidence type="ECO:0000256" key="9">
    <source>
        <dbReference type="ARBA" id="ARBA00022827"/>
    </source>
</evidence>
<dbReference type="EMBL" id="JBCGBO010000003">
    <property type="protein sequence ID" value="KAK9213941.1"/>
    <property type="molecule type" value="Genomic_DNA"/>
</dbReference>
<feature type="domain" description="FAD-binding PCMH-type" evidence="14">
    <location>
        <begin position="524"/>
        <end position="625"/>
    </location>
</feature>
<comment type="similarity">
    <text evidence="3">Belongs to the oxygen-dependent FAD-linked oxidoreductase family.</text>
</comment>